<evidence type="ECO:0000313" key="1">
    <source>
        <dbReference type="EMBL" id="TFW34608.1"/>
    </source>
</evidence>
<dbReference type="RefSeq" id="WP_135188335.1">
    <property type="nucleotide sequence ID" value="NZ_SPUM01000023.1"/>
</dbReference>
<proteinExistence type="predicted"/>
<comment type="caution">
    <text evidence="1">The sequence shown here is derived from an EMBL/GenBank/DDBJ whole genome shotgun (WGS) entry which is preliminary data.</text>
</comment>
<dbReference type="AlphaFoldDB" id="A0A4Y9T921"/>
<protein>
    <submittedName>
        <fullName evidence="1">Gluconate 2-dehydrogenase subunit 3 family protein</fullName>
    </submittedName>
</protein>
<dbReference type="OrthoDB" id="63962at2"/>
<keyword evidence="2" id="KW-1185">Reference proteome</keyword>
<dbReference type="Proteomes" id="UP000297258">
    <property type="component" value="Unassembled WGS sequence"/>
</dbReference>
<reference evidence="1 2" key="1">
    <citation type="submission" date="2019-03" db="EMBL/GenBank/DDBJ databases">
        <title>Draft genome of Massilia hortus sp. nov., a novel bacterial species of the Oxalobacteraceae family.</title>
        <authorList>
            <person name="Peta V."/>
            <person name="Raths R."/>
            <person name="Bucking H."/>
        </authorList>
    </citation>
    <scope>NUCLEOTIDE SEQUENCE [LARGE SCALE GENOMIC DNA]</scope>
    <source>
        <strain evidence="1 2">ONC3</strain>
    </source>
</reference>
<accession>A0A4Y9T921</accession>
<name>A0A4Y9T921_9BURK</name>
<evidence type="ECO:0000313" key="2">
    <source>
        <dbReference type="Proteomes" id="UP000297258"/>
    </source>
</evidence>
<dbReference type="EMBL" id="SPUM01000023">
    <property type="protein sequence ID" value="TFW34608.1"/>
    <property type="molecule type" value="Genomic_DNA"/>
</dbReference>
<organism evidence="1 2">
    <name type="scientific">Massilia horti</name>
    <dbReference type="NCBI Taxonomy" id="2562153"/>
    <lineage>
        <taxon>Bacteria</taxon>
        <taxon>Pseudomonadati</taxon>
        <taxon>Pseudomonadota</taxon>
        <taxon>Betaproteobacteria</taxon>
        <taxon>Burkholderiales</taxon>
        <taxon>Oxalobacteraceae</taxon>
        <taxon>Telluria group</taxon>
        <taxon>Massilia</taxon>
    </lineage>
</organism>
<dbReference type="InterPro" id="IPR027056">
    <property type="entry name" value="Gluconate_2DH_su3"/>
</dbReference>
<sequence>MDQRYAGYHVLGKWNSVSFDDTTRAVLRRRLDDVPPRRFFTEDEWRVLDALVARILPQPERALPVPVTPWIDAGLFAGQQEGFRYAGTPPVRDAWRQGLAAIEQEARLRYETGFAQLDGRSADALLRALEQGGADPDLWRGMDAAHFFIHVLVKRVAAVYYSHPQAWSEVGFGGPASPRGYVRLGFDTRDPWEAKERP</sequence>
<dbReference type="Pfam" id="PF13618">
    <property type="entry name" value="Gluconate_2-dh3"/>
    <property type="match status" value="1"/>
</dbReference>
<gene>
    <name evidence="1" type="ORF">E4O92_03330</name>
</gene>